<accession>A0A8D8VHS4</accession>
<dbReference type="InterPro" id="IPR027124">
    <property type="entry name" value="Swc5/CFDP1/2"/>
</dbReference>
<organism evidence="2">
    <name type="scientific">Cacopsylla melanoneura</name>
    <dbReference type="NCBI Taxonomy" id="428564"/>
    <lineage>
        <taxon>Eukaryota</taxon>
        <taxon>Metazoa</taxon>
        <taxon>Ecdysozoa</taxon>
        <taxon>Arthropoda</taxon>
        <taxon>Hexapoda</taxon>
        <taxon>Insecta</taxon>
        <taxon>Pterygota</taxon>
        <taxon>Neoptera</taxon>
        <taxon>Paraneoptera</taxon>
        <taxon>Hemiptera</taxon>
        <taxon>Sternorrhyncha</taxon>
        <taxon>Psylloidea</taxon>
        <taxon>Psyllidae</taxon>
        <taxon>Psyllinae</taxon>
        <taxon>Cacopsylla</taxon>
    </lineage>
</organism>
<evidence type="ECO:0000313" key="2">
    <source>
        <dbReference type="EMBL" id="CAG6625862.1"/>
    </source>
</evidence>
<dbReference type="InterPro" id="IPR036691">
    <property type="entry name" value="Endo/exonu/phosph_ase_sf"/>
</dbReference>
<dbReference type="PANTHER" id="PTHR23227">
    <property type="entry name" value="BUCENTAUR RELATED"/>
    <property type="match status" value="1"/>
</dbReference>
<protein>
    <submittedName>
        <fullName evidence="2">Craniofacial development protein 2</fullName>
    </submittedName>
</protein>
<dbReference type="InterPro" id="IPR005135">
    <property type="entry name" value="Endo/exonuclease/phosphatase"/>
</dbReference>
<dbReference type="CDD" id="cd09076">
    <property type="entry name" value="L1-EN"/>
    <property type="match status" value="1"/>
</dbReference>
<dbReference type="EMBL" id="HBUF01061056">
    <property type="protein sequence ID" value="CAG6625863.1"/>
    <property type="molecule type" value="Transcribed_RNA"/>
</dbReference>
<dbReference type="AlphaFoldDB" id="A0A8D8VHS4"/>
<evidence type="ECO:0000259" key="1">
    <source>
        <dbReference type="Pfam" id="PF14529"/>
    </source>
</evidence>
<reference evidence="2" key="1">
    <citation type="submission" date="2021-05" db="EMBL/GenBank/DDBJ databases">
        <authorList>
            <person name="Alioto T."/>
            <person name="Alioto T."/>
            <person name="Gomez Garrido J."/>
        </authorList>
    </citation>
    <scope>NUCLEOTIDE SEQUENCE</scope>
</reference>
<dbReference type="EMBL" id="HBUF01061055">
    <property type="protein sequence ID" value="CAG6625862.1"/>
    <property type="molecule type" value="Transcribed_RNA"/>
</dbReference>
<proteinExistence type="predicted"/>
<dbReference type="Pfam" id="PF14529">
    <property type="entry name" value="Exo_endo_phos_2"/>
    <property type="match status" value="1"/>
</dbReference>
<sequence length="332" mass="37679">MRKTDGPRYLIKDPHGLGPSVTMAMLSSKISSGVSPSIGSPGGTTTSAKVDRLHEQEKIRIATWNVTTLNQAGKVHNVIQEMTRMGIDILGICEMRWPGTGSINIQEHQIYYSGTDNDRHEKGVGVIVTKNMARCVTNFIPVSDRVMLLQMNARPVNINIVQVYAPTADKDDEEIFELYQSINEVLSKLKKEDITVVMGDFNAKLGAGQTSEYIGPFGLGERNQRGDELEIFAETHDLVALNTWFKQPPRKLYTWRSPMDKPGKIVRNQIDYIMINQRYRNSCKMAKTYPGADINSDHNLLVAEFKVKWKKMKIKQSKTEYEERREKENVIN</sequence>
<dbReference type="PANTHER" id="PTHR23227:SF85">
    <property type="entry name" value="CRANIOFACIAL DEVELOPMENT PROTEIN 2"/>
    <property type="match status" value="1"/>
</dbReference>
<dbReference type="Gene3D" id="3.60.10.10">
    <property type="entry name" value="Endonuclease/exonuclease/phosphatase"/>
    <property type="match status" value="1"/>
</dbReference>
<dbReference type="GO" id="GO:0003824">
    <property type="term" value="F:catalytic activity"/>
    <property type="evidence" value="ECO:0007669"/>
    <property type="project" value="InterPro"/>
</dbReference>
<feature type="domain" description="Endonuclease/exonuclease/phosphatase" evidence="1">
    <location>
        <begin position="158"/>
        <end position="300"/>
    </location>
</feature>
<name>A0A8D8VHS4_9HEMI</name>
<dbReference type="SUPFAM" id="SSF56219">
    <property type="entry name" value="DNase I-like"/>
    <property type="match status" value="1"/>
</dbReference>